<dbReference type="AlphaFoldDB" id="A0A7W8A3U3"/>
<comment type="caution">
    <text evidence="1">The sequence shown here is derived from an EMBL/GenBank/DDBJ whole genome shotgun (WGS) entry which is preliminary data.</text>
</comment>
<organism evidence="1 2">
    <name type="scientific">Nonomuraea endophytica</name>
    <dbReference type="NCBI Taxonomy" id="714136"/>
    <lineage>
        <taxon>Bacteria</taxon>
        <taxon>Bacillati</taxon>
        <taxon>Actinomycetota</taxon>
        <taxon>Actinomycetes</taxon>
        <taxon>Streptosporangiales</taxon>
        <taxon>Streptosporangiaceae</taxon>
        <taxon>Nonomuraea</taxon>
    </lineage>
</organism>
<dbReference type="PANTHER" id="PTHR36978">
    <property type="entry name" value="P-LOOP CONTAINING NUCLEOTIDE TRIPHOSPHATE HYDROLASE"/>
    <property type="match status" value="1"/>
</dbReference>
<reference evidence="1 2" key="1">
    <citation type="submission" date="2020-08" db="EMBL/GenBank/DDBJ databases">
        <title>Genomic Encyclopedia of Type Strains, Phase IV (KMG-IV): sequencing the most valuable type-strain genomes for metagenomic binning, comparative biology and taxonomic classification.</title>
        <authorList>
            <person name="Goeker M."/>
        </authorList>
    </citation>
    <scope>NUCLEOTIDE SEQUENCE [LARGE SCALE GENOMIC DNA]</scope>
    <source>
        <strain evidence="1 2">DSM 45385</strain>
    </source>
</reference>
<sequence>MKVIGVGVGRTGTLSLKAALERLGLGPCFHGRHVLDHPDRLPLWRAAAAGQPVSWEAVFAGYASSVDWPGAAFWPEILTAFPAAKVILTERDPESWYASVSRTIYRMFGDGEPDARVAEARRTVPGLDVFTAFHRAMIWDGFFSGRFTDRAHAVAVYREHNAAVRRVVPAERLLVIEPGSGWGPLCDFLGVPEPGEPYPHLNDPERFWARVEARMAESRPAS</sequence>
<keyword evidence="2" id="KW-1185">Reference proteome</keyword>
<dbReference type="PANTHER" id="PTHR36978:SF4">
    <property type="entry name" value="P-LOOP CONTAINING NUCLEOSIDE TRIPHOSPHATE HYDROLASE PROTEIN"/>
    <property type="match status" value="1"/>
</dbReference>
<dbReference type="Gene3D" id="3.40.50.300">
    <property type="entry name" value="P-loop containing nucleotide triphosphate hydrolases"/>
    <property type="match status" value="1"/>
</dbReference>
<evidence type="ECO:0000313" key="2">
    <source>
        <dbReference type="Proteomes" id="UP000568380"/>
    </source>
</evidence>
<dbReference type="EMBL" id="JACHIN010000004">
    <property type="protein sequence ID" value="MBB5078231.1"/>
    <property type="molecule type" value="Genomic_DNA"/>
</dbReference>
<dbReference type="Proteomes" id="UP000568380">
    <property type="component" value="Unassembled WGS sequence"/>
</dbReference>
<protein>
    <recommendedName>
        <fullName evidence="3">Sulfotransferase family protein</fullName>
    </recommendedName>
</protein>
<dbReference type="SUPFAM" id="SSF52540">
    <property type="entry name" value="P-loop containing nucleoside triphosphate hydrolases"/>
    <property type="match status" value="1"/>
</dbReference>
<gene>
    <name evidence="1" type="ORF">HNR40_003706</name>
</gene>
<dbReference type="Pfam" id="PF17784">
    <property type="entry name" value="Sulfotransfer_4"/>
    <property type="match status" value="1"/>
</dbReference>
<accession>A0A7W8A3U3</accession>
<evidence type="ECO:0000313" key="1">
    <source>
        <dbReference type="EMBL" id="MBB5078231.1"/>
    </source>
</evidence>
<name>A0A7W8A3U3_9ACTN</name>
<dbReference type="InterPro" id="IPR027417">
    <property type="entry name" value="P-loop_NTPase"/>
</dbReference>
<dbReference type="InterPro" id="IPR040632">
    <property type="entry name" value="Sulfotransfer_4"/>
</dbReference>
<evidence type="ECO:0008006" key="3">
    <source>
        <dbReference type="Google" id="ProtNLM"/>
    </source>
</evidence>
<proteinExistence type="predicted"/>
<dbReference type="RefSeq" id="WP_184962729.1">
    <property type="nucleotide sequence ID" value="NZ_JACHIN010000004.1"/>
</dbReference>